<protein>
    <recommendedName>
        <fullName evidence="6">Leucine Rich Repeat family protein</fullName>
    </recommendedName>
</protein>
<keyword evidence="3" id="KW-0677">Repeat</keyword>
<dbReference type="InterPro" id="IPR001611">
    <property type="entry name" value="Leu-rich_rpt"/>
</dbReference>
<dbReference type="GO" id="GO:0005634">
    <property type="term" value="C:nucleus"/>
    <property type="evidence" value="ECO:0007669"/>
    <property type="project" value="TreeGrafter"/>
</dbReference>
<reference evidence="4 5" key="1">
    <citation type="submission" date="2018-11" db="EMBL/GenBank/DDBJ databases">
        <authorList>
            <consortium name="Pathogen Informatics"/>
        </authorList>
    </citation>
    <scope>NUCLEOTIDE SEQUENCE [LARGE SCALE GENOMIC DNA]</scope>
</reference>
<dbReference type="OMA" id="FYSEESH"/>
<evidence type="ECO:0000256" key="1">
    <source>
        <dbReference type="ARBA" id="ARBA00022468"/>
    </source>
</evidence>
<evidence type="ECO:0000313" key="5">
    <source>
        <dbReference type="Proteomes" id="UP000270924"/>
    </source>
</evidence>
<evidence type="ECO:0000313" key="4">
    <source>
        <dbReference type="EMBL" id="VDM08180.1"/>
    </source>
</evidence>
<name>A0A3P7DEE9_WUCBA</name>
<dbReference type="Gene3D" id="3.80.10.10">
    <property type="entry name" value="Ribonuclease Inhibitor"/>
    <property type="match status" value="2"/>
</dbReference>
<evidence type="ECO:0000256" key="2">
    <source>
        <dbReference type="ARBA" id="ARBA00022614"/>
    </source>
</evidence>
<dbReference type="OrthoDB" id="184583at2759"/>
<dbReference type="AlphaFoldDB" id="A0A3P7DEE9"/>
<evidence type="ECO:0000256" key="3">
    <source>
        <dbReference type="ARBA" id="ARBA00022737"/>
    </source>
</evidence>
<dbReference type="SUPFAM" id="SSF52047">
    <property type="entry name" value="RNI-like"/>
    <property type="match status" value="2"/>
</dbReference>
<proteinExistence type="predicted"/>
<dbReference type="GO" id="GO:0005829">
    <property type="term" value="C:cytosol"/>
    <property type="evidence" value="ECO:0007669"/>
    <property type="project" value="TreeGrafter"/>
</dbReference>
<dbReference type="GO" id="GO:0031267">
    <property type="term" value="F:small GTPase binding"/>
    <property type="evidence" value="ECO:0007669"/>
    <property type="project" value="TreeGrafter"/>
</dbReference>
<dbReference type="InterPro" id="IPR032675">
    <property type="entry name" value="LRR_dom_sf"/>
</dbReference>
<dbReference type="GO" id="GO:0005096">
    <property type="term" value="F:GTPase activator activity"/>
    <property type="evidence" value="ECO:0007669"/>
    <property type="project" value="UniProtKB-KW"/>
</dbReference>
<sequence>MKDSVEINGEWVLSFRDEQQKLNNENDAEKVAKVIENAHTVEVLELRGNTIGVGAGERLSRALEFHPELKTLNLRTRLEIGGQSDQVAEKKKKRALWSDMFTGRLKEEIPPILRFLCCAMIRCGTRLVELDLSDNAFGPIGAKGLEEFLESSSAYSLKVLKLNNNGLGAGGKIIGKALIRCHVNAQKDGQIFQLKTFVAGRNRLEDPGAFALAEAFQVLGSLEEITMYQDGIRAKGIEALSESFRYNRNLRIINLSDNTFTVNGACAMAKVVRDLMNLEVLNFGDCLCRDKGALAIISNISLSSHSHLKEINLSGNELSPRAVEIILDRVSQGLHLKSLVLHTNNMGAQFDKVKSKCNKYSFIDLGEESDDQGTLDEDEGSDVCQEFYSEESHSSYSNNESGYEQMKNGIPIHSSTSHRSLKADDYQTIISFRNQQWNSEDDVEAVTQALLSRKFVKALDLHRNYIGINACRRIAEVLRERMQMNMQSIEEVNLSQNGITAEGIVQLVHAFRSNPNLKVIILSGNTLEFEGAIAVAEVLPSLRSLEILDLSSCACHERGILAVATNLSSSTHLRLRVLDFSSNALGADAVQQIVRIFSSGGFHLERLSLHSNNIGHRFSEMKEEFSYIQFLDFGSESTDQGSLMEEISIIDGRKPWNKSGDKYTENFNNGPAHLTMDDIILFIKNPSIALLDVLLFDLKTFVETLHADLYGRTQEITSALLYSFCALLSVENLNKQVLKEKIVTLTDAILTAAKKVKRQPVSATESICNQLLAFAGVVRSEIPQAVTDINSVIFLLGSMIKRGHFQDLHPTIAFSFGAMKQIYPDQSVEIDRLIQAMNFQWELKQIH</sequence>
<dbReference type="PANTHER" id="PTHR24113">
    <property type="entry name" value="RAN GTPASE-ACTIVATING PROTEIN 1"/>
    <property type="match status" value="1"/>
</dbReference>
<organism evidence="4 5">
    <name type="scientific">Wuchereria bancrofti</name>
    <dbReference type="NCBI Taxonomy" id="6293"/>
    <lineage>
        <taxon>Eukaryota</taxon>
        <taxon>Metazoa</taxon>
        <taxon>Ecdysozoa</taxon>
        <taxon>Nematoda</taxon>
        <taxon>Chromadorea</taxon>
        <taxon>Rhabditida</taxon>
        <taxon>Spirurina</taxon>
        <taxon>Spiruromorpha</taxon>
        <taxon>Filarioidea</taxon>
        <taxon>Onchocercidae</taxon>
        <taxon>Wuchereria</taxon>
    </lineage>
</organism>
<dbReference type="EMBL" id="UYWW01000338">
    <property type="protein sequence ID" value="VDM08180.1"/>
    <property type="molecule type" value="Genomic_DNA"/>
</dbReference>
<dbReference type="Pfam" id="PF13516">
    <property type="entry name" value="LRR_6"/>
    <property type="match status" value="5"/>
</dbReference>
<dbReference type="GO" id="GO:0006913">
    <property type="term" value="P:nucleocytoplasmic transport"/>
    <property type="evidence" value="ECO:0007669"/>
    <property type="project" value="TreeGrafter"/>
</dbReference>
<dbReference type="InterPro" id="IPR027038">
    <property type="entry name" value="RanGap"/>
</dbReference>
<dbReference type="SMART" id="SM00368">
    <property type="entry name" value="LRR_RI"/>
    <property type="match status" value="11"/>
</dbReference>
<dbReference type="Proteomes" id="UP000270924">
    <property type="component" value="Unassembled WGS sequence"/>
</dbReference>
<dbReference type="CDD" id="cd00116">
    <property type="entry name" value="LRR_RI"/>
    <property type="match status" value="1"/>
</dbReference>
<keyword evidence="2" id="KW-0433">Leucine-rich repeat</keyword>
<accession>A0A3P7DEE9</accession>
<dbReference type="PANTHER" id="PTHR24113:SF12">
    <property type="entry name" value="RAN GTPASE-ACTIVATING PROTEIN 1"/>
    <property type="match status" value="1"/>
</dbReference>
<dbReference type="InParanoid" id="A0A3P7DEE9"/>
<gene>
    <name evidence="4" type="ORF">WBA_LOCUS1566</name>
</gene>
<evidence type="ECO:0008006" key="6">
    <source>
        <dbReference type="Google" id="ProtNLM"/>
    </source>
</evidence>
<dbReference type="GO" id="GO:0048471">
    <property type="term" value="C:perinuclear region of cytoplasm"/>
    <property type="evidence" value="ECO:0007669"/>
    <property type="project" value="TreeGrafter"/>
</dbReference>
<keyword evidence="1" id="KW-0343">GTPase activation</keyword>
<keyword evidence="5" id="KW-1185">Reference proteome</keyword>